<dbReference type="InterPro" id="IPR012910">
    <property type="entry name" value="Plug_dom"/>
</dbReference>
<evidence type="ECO:0000256" key="9">
    <source>
        <dbReference type="RuleBase" id="RU003357"/>
    </source>
</evidence>
<proteinExistence type="inferred from homology"/>
<keyword evidence="13" id="KW-0675">Receptor</keyword>
<dbReference type="PANTHER" id="PTHR47234">
    <property type="match status" value="1"/>
</dbReference>
<dbReference type="InterPro" id="IPR000531">
    <property type="entry name" value="Beta-barrel_TonB"/>
</dbReference>
<feature type="domain" description="TonB-dependent receptor-like beta-barrel" evidence="11">
    <location>
        <begin position="391"/>
        <end position="855"/>
    </location>
</feature>
<accession>A0ABZ0GS31</accession>
<evidence type="ECO:0000259" key="11">
    <source>
        <dbReference type="Pfam" id="PF00593"/>
    </source>
</evidence>
<gene>
    <name evidence="13" type="ORF">RI844_05945</name>
</gene>
<comment type="subcellular location">
    <subcellularLocation>
        <location evidence="1 8">Cell outer membrane</location>
        <topology evidence="1 8">Multi-pass membrane protein</topology>
    </subcellularLocation>
</comment>
<keyword evidence="14" id="KW-1185">Reference proteome</keyword>
<organism evidence="13 14">
    <name type="scientific">Thalassotalea fonticola</name>
    <dbReference type="NCBI Taxonomy" id="3065649"/>
    <lineage>
        <taxon>Bacteria</taxon>
        <taxon>Pseudomonadati</taxon>
        <taxon>Pseudomonadota</taxon>
        <taxon>Gammaproteobacteria</taxon>
        <taxon>Alteromonadales</taxon>
        <taxon>Colwelliaceae</taxon>
        <taxon>Thalassotalea</taxon>
    </lineage>
</organism>
<keyword evidence="6 8" id="KW-0472">Membrane</keyword>
<dbReference type="Gene3D" id="2.40.170.20">
    <property type="entry name" value="TonB-dependent receptor, beta-barrel domain"/>
    <property type="match status" value="1"/>
</dbReference>
<sequence>MEGNNKGFTRKFSLSCLTVAMFYGGQALAEEQASDTGNEEVERILVTGSFIKGKVQSASASPITTVSEDDIANIGATSVADLVNTLTVNTGAQIYSDSFEQARSVGTTNINLRGLGVTSTLVLLNGRRQTLSPAVTENGDQFVDLSSLVPAIAVQRVDVLKDGASSLYGSDAVAGVVNFITRDEFDGLEYNLNYQNNEYGSDEVSAGIIIGEETERSNLVFSFNHLTRSSVPNSERRDDYADNQDSWSGYSFPGKVIAFDGPPGPPIKLIDPACTSGEAFEMYPGLVRRKPDGEHPSDGSCQLNYGYYGDIIAEAEQTQAMVQANYDFSPSLTLFSEVAVARNKTTIHSTPSQPQLDEVRVPAYHPDAIEVGGADPFAGSASNTGVLFARPRGAGSPANEDEKKYQSWRYQLGLRGDLFESWSWEAAFTNSVNEATNSRLDVITANLQTALNGQAGENQDQFYHWLSSSQDKNTPEIYEFIFGEFGYEAVSGQTVFDGHITGDLFDLPSGDTVGAAFGFQHREDRLKYDFNELSNELAFNFFGGGDDFNSSQKVWAVFAEFSVPVTDTLNMQLAVRYEDFDTASTTDPKIALLWAPSEDLSVRASWGTSFRVATVFQNDSQFITPQTANDPLAGGEEVTFISLLTGDPDKPLKPQESEALNLGFTWFSPIGVTASIDYWSFDYTDFITPETPAALLNTDPDSEQIERNVAGEAVKITTYYRNAGSVQTDGIDFSFSSDFALGDFGQLKPVIDGTYILNYDLDDPNLGKIDGLGNVNDENFGVSTVQLRANLGLQWLNEAHSANAYLRYIGDYENDNEDNAKVDSWTKVDVQYSYQMQPIFGIDSGPRITLGALNLLDEAAPTVRNSIGYDATVHDPRGRMLYLNVKQSF</sequence>
<dbReference type="InterPro" id="IPR039426">
    <property type="entry name" value="TonB-dep_rcpt-like"/>
</dbReference>
<keyword evidence="3 8" id="KW-1134">Transmembrane beta strand</keyword>
<evidence type="ECO:0000256" key="5">
    <source>
        <dbReference type="ARBA" id="ARBA00023077"/>
    </source>
</evidence>
<keyword evidence="7 8" id="KW-0998">Cell outer membrane</keyword>
<dbReference type="EMBL" id="CP136600">
    <property type="protein sequence ID" value="WOH38757.1"/>
    <property type="molecule type" value="Genomic_DNA"/>
</dbReference>
<dbReference type="Pfam" id="PF00593">
    <property type="entry name" value="TonB_dep_Rec_b-barrel"/>
    <property type="match status" value="1"/>
</dbReference>
<evidence type="ECO:0000256" key="3">
    <source>
        <dbReference type="ARBA" id="ARBA00022452"/>
    </source>
</evidence>
<evidence type="ECO:0000256" key="7">
    <source>
        <dbReference type="ARBA" id="ARBA00023237"/>
    </source>
</evidence>
<keyword evidence="2 8" id="KW-0813">Transport</keyword>
<feature type="chain" id="PRO_5046448812" evidence="10">
    <location>
        <begin position="30"/>
        <end position="889"/>
    </location>
</feature>
<feature type="domain" description="TonB-dependent receptor plug" evidence="12">
    <location>
        <begin position="58"/>
        <end position="176"/>
    </location>
</feature>
<dbReference type="Pfam" id="PF07715">
    <property type="entry name" value="Plug"/>
    <property type="match status" value="1"/>
</dbReference>
<evidence type="ECO:0000256" key="8">
    <source>
        <dbReference type="PROSITE-ProRule" id="PRU01360"/>
    </source>
</evidence>
<evidence type="ECO:0000313" key="13">
    <source>
        <dbReference type="EMBL" id="WOH38757.1"/>
    </source>
</evidence>
<evidence type="ECO:0000313" key="14">
    <source>
        <dbReference type="Proteomes" id="UP001301442"/>
    </source>
</evidence>
<comment type="similarity">
    <text evidence="8 9">Belongs to the TonB-dependent receptor family.</text>
</comment>
<reference evidence="13 14" key="1">
    <citation type="submission" date="2023-09" db="EMBL/GenBank/DDBJ databases">
        <authorList>
            <person name="Qi X."/>
        </authorList>
    </citation>
    <scope>NUCLEOTIDE SEQUENCE [LARGE SCALE GENOMIC DNA]</scope>
    <source>
        <strain evidence="13 14">S1-1</strain>
    </source>
</reference>
<dbReference type="RefSeq" id="WP_348397526.1">
    <property type="nucleotide sequence ID" value="NZ_CP136600.1"/>
</dbReference>
<evidence type="ECO:0000256" key="6">
    <source>
        <dbReference type="ARBA" id="ARBA00023136"/>
    </source>
</evidence>
<dbReference type="PROSITE" id="PS52016">
    <property type="entry name" value="TONB_DEPENDENT_REC_3"/>
    <property type="match status" value="1"/>
</dbReference>
<keyword evidence="4 8" id="KW-0812">Transmembrane</keyword>
<evidence type="ECO:0000256" key="1">
    <source>
        <dbReference type="ARBA" id="ARBA00004571"/>
    </source>
</evidence>
<dbReference type="SUPFAM" id="SSF56935">
    <property type="entry name" value="Porins"/>
    <property type="match status" value="1"/>
</dbReference>
<dbReference type="InterPro" id="IPR036942">
    <property type="entry name" value="Beta-barrel_TonB_sf"/>
</dbReference>
<dbReference type="PANTHER" id="PTHR47234:SF2">
    <property type="entry name" value="TONB-DEPENDENT RECEPTOR"/>
    <property type="match status" value="1"/>
</dbReference>
<evidence type="ECO:0000256" key="10">
    <source>
        <dbReference type="SAM" id="SignalP"/>
    </source>
</evidence>
<name>A0ABZ0GS31_9GAMM</name>
<evidence type="ECO:0000259" key="12">
    <source>
        <dbReference type="Pfam" id="PF07715"/>
    </source>
</evidence>
<keyword evidence="10" id="KW-0732">Signal</keyword>
<feature type="signal peptide" evidence="10">
    <location>
        <begin position="1"/>
        <end position="29"/>
    </location>
</feature>
<dbReference type="Gene3D" id="2.170.130.10">
    <property type="entry name" value="TonB-dependent receptor, plug domain"/>
    <property type="match status" value="1"/>
</dbReference>
<dbReference type="InterPro" id="IPR037066">
    <property type="entry name" value="Plug_dom_sf"/>
</dbReference>
<keyword evidence="5 9" id="KW-0798">TonB box</keyword>
<evidence type="ECO:0000256" key="2">
    <source>
        <dbReference type="ARBA" id="ARBA00022448"/>
    </source>
</evidence>
<protein>
    <submittedName>
        <fullName evidence="13">TonB-dependent receptor</fullName>
    </submittedName>
</protein>
<evidence type="ECO:0000256" key="4">
    <source>
        <dbReference type="ARBA" id="ARBA00022692"/>
    </source>
</evidence>
<dbReference type="Proteomes" id="UP001301442">
    <property type="component" value="Chromosome"/>
</dbReference>